<proteinExistence type="predicted"/>
<comment type="caution">
    <text evidence="1">The sequence shown here is derived from an EMBL/GenBank/DDBJ whole genome shotgun (WGS) entry which is preliminary data.</text>
</comment>
<gene>
    <name evidence="1" type="ORF">EV385_2640</name>
</gene>
<evidence type="ECO:0000313" key="1">
    <source>
        <dbReference type="EMBL" id="RZU50848.1"/>
    </source>
</evidence>
<organism evidence="1 2">
    <name type="scientific">Krasilnikovia cinnamomea</name>
    <dbReference type="NCBI Taxonomy" id="349313"/>
    <lineage>
        <taxon>Bacteria</taxon>
        <taxon>Bacillati</taxon>
        <taxon>Actinomycetota</taxon>
        <taxon>Actinomycetes</taxon>
        <taxon>Micromonosporales</taxon>
        <taxon>Micromonosporaceae</taxon>
        <taxon>Krasilnikovia</taxon>
    </lineage>
</organism>
<dbReference type="EMBL" id="SHKY01000001">
    <property type="protein sequence ID" value="RZU50848.1"/>
    <property type="molecule type" value="Genomic_DNA"/>
</dbReference>
<dbReference type="Proteomes" id="UP000292564">
    <property type="component" value="Unassembled WGS sequence"/>
</dbReference>
<protein>
    <submittedName>
        <fullName evidence="1">Uncharacterized protein</fullName>
    </submittedName>
</protein>
<reference evidence="1 2" key="1">
    <citation type="submission" date="2019-02" db="EMBL/GenBank/DDBJ databases">
        <title>Sequencing the genomes of 1000 actinobacteria strains.</title>
        <authorList>
            <person name="Klenk H.-P."/>
        </authorList>
    </citation>
    <scope>NUCLEOTIDE SEQUENCE [LARGE SCALE GENOMIC DNA]</scope>
    <source>
        <strain evidence="1 2">DSM 45162</strain>
    </source>
</reference>
<evidence type="ECO:0000313" key="2">
    <source>
        <dbReference type="Proteomes" id="UP000292564"/>
    </source>
</evidence>
<sequence length="41" mass="4536">MGYGVAGSGGNAYQPIEIVRTFLDKIRARIEELLTEPVKRS</sequence>
<name>A0A4Q7ZJ11_9ACTN</name>
<dbReference type="RefSeq" id="WP_278044979.1">
    <property type="nucleotide sequence ID" value="NZ_SHKY01000001.1"/>
</dbReference>
<accession>A0A4Q7ZJ11</accession>
<keyword evidence="2" id="KW-1185">Reference proteome</keyword>
<dbReference type="AlphaFoldDB" id="A0A4Q7ZJ11"/>